<accession>A0AAE1R9J1</accession>
<feature type="domain" description="Plastid lipid-associated protein/fibrillin conserved" evidence="5">
    <location>
        <begin position="2"/>
        <end position="53"/>
    </location>
</feature>
<gene>
    <name evidence="6" type="ORF">RND71_034413</name>
</gene>
<dbReference type="Pfam" id="PF04755">
    <property type="entry name" value="PAP_fibrillin"/>
    <property type="match status" value="1"/>
</dbReference>
<name>A0AAE1R9J1_9SOLA</name>
<dbReference type="Proteomes" id="UP001291623">
    <property type="component" value="Unassembled WGS sequence"/>
</dbReference>
<dbReference type="AlphaFoldDB" id="A0AAE1R9J1"/>
<keyword evidence="3" id="KW-0809">Transit peptide</keyword>
<comment type="subcellular location">
    <subcellularLocation>
        <location evidence="1">Plastid</location>
    </subcellularLocation>
</comment>
<evidence type="ECO:0000256" key="3">
    <source>
        <dbReference type="ARBA" id="ARBA00022946"/>
    </source>
</evidence>
<evidence type="ECO:0000256" key="4">
    <source>
        <dbReference type="SAM" id="MobiDB-lite"/>
    </source>
</evidence>
<evidence type="ECO:0000259" key="5">
    <source>
        <dbReference type="Pfam" id="PF04755"/>
    </source>
</evidence>
<sequence>MSFAGLFPLLSKSTLQVEEISQIIDSETFTVQNSIVFSGLFATTSISTNAKLESEVLSVCRREGVGVIGSGGCLEGGGCSGGMRGVTGDLGIQLDVDREVDGHVDNFFYMAVSIQVSSLIPSIDNEVIFDTKNKHRKLKRDPAQEEDINKNKNKRDRCNPEFKSPDNCSPRLKKKFMKIKNESYTINASIYRKDLYSPRLTKIKEVQKKVSAIQTTLKIPQRGTGLNTNTKYNIASFQRVRNPITLLEFFP</sequence>
<dbReference type="EMBL" id="JAVYJV010000018">
    <property type="protein sequence ID" value="KAK4348074.1"/>
    <property type="molecule type" value="Genomic_DNA"/>
</dbReference>
<keyword evidence="7" id="KW-1185">Reference proteome</keyword>
<organism evidence="6 7">
    <name type="scientific">Anisodus tanguticus</name>
    <dbReference type="NCBI Taxonomy" id="243964"/>
    <lineage>
        <taxon>Eukaryota</taxon>
        <taxon>Viridiplantae</taxon>
        <taxon>Streptophyta</taxon>
        <taxon>Embryophyta</taxon>
        <taxon>Tracheophyta</taxon>
        <taxon>Spermatophyta</taxon>
        <taxon>Magnoliopsida</taxon>
        <taxon>eudicotyledons</taxon>
        <taxon>Gunneridae</taxon>
        <taxon>Pentapetalae</taxon>
        <taxon>asterids</taxon>
        <taxon>lamiids</taxon>
        <taxon>Solanales</taxon>
        <taxon>Solanaceae</taxon>
        <taxon>Solanoideae</taxon>
        <taxon>Hyoscyameae</taxon>
        <taxon>Anisodus</taxon>
    </lineage>
</organism>
<comment type="caution">
    <text evidence="6">The sequence shown here is derived from an EMBL/GenBank/DDBJ whole genome shotgun (WGS) entry which is preliminary data.</text>
</comment>
<evidence type="ECO:0000256" key="2">
    <source>
        <dbReference type="ARBA" id="ARBA00022640"/>
    </source>
</evidence>
<evidence type="ECO:0000256" key="1">
    <source>
        <dbReference type="ARBA" id="ARBA00004474"/>
    </source>
</evidence>
<proteinExistence type="predicted"/>
<protein>
    <recommendedName>
        <fullName evidence="5">Plastid lipid-associated protein/fibrillin conserved domain-containing protein</fullName>
    </recommendedName>
</protein>
<evidence type="ECO:0000313" key="6">
    <source>
        <dbReference type="EMBL" id="KAK4348074.1"/>
    </source>
</evidence>
<reference evidence="6" key="1">
    <citation type="submission" date="2023-12" db="EMBL/GenBank/DDBJ databases">
        <title>Genome assembly of Anisodus tanguticus.</title>
        <authorList>
            <person name="Wang Y.-J."/>
        </authorList>
    </citation>
    <scope>NUCLEOTIDE SEQUENCE</scope>
    <source>
        <strain evidence="6">KB-2021</strain>
        <tissue evidence="6">Leaf</tissue>
    </source>
</reference>
<keyword evidence="2" id="KW-0934">Plastid</keyword>
<dbReference type="InterPro" id="IPR006843">
    <property type="entry name" value="PAP/fibrillin_dom"/>
</dbReference>
<evidence type="ECO:0000313" key="7">
    <source>
        <dbReference type="Proteomes" id="UP001291623"/>
    </source>
</evidence>
<dbReference type="GO" id="GO:0009536">
    <property type="term" value="C:plastid"/>
    <property type="evidence" value="ECO:0007669"/>
    <property type="project" value="UniProtKB-SubCell"/>
</dbReference>
<feature type="region of interest" description="Disordered" evidence="4">
    <location>
        <begin position="134"/>
        <end position="164"/>
    </location>
</feature>
<feature type="compositionally biased region" description="Basic and acidic residues" evidence="4">
    <location>
        <begin position="140"/>
        <end position="164"/>
    </location>
</feature>